<dbReference type="Proteomes" id="UP001166191">
    <property type="component" value="Unassembled WGS sequence"/>
</dbReference>
<name>A0ABS6ALB3_9RHOB</name>
<evidence type="ECO:0000313" key="2">
    <source>
        <dbReference type="EMBL" id="MBU3031279.1"/>
    </source>
</evidence>
<dbReference type="EMBL" id="JAHKNG010000028">
    <property type="protein sequence ID" value="MBU3031279.1"/>
    <property type="molecule type" value="Genomic_DNA"/>
</dbReference>
<feature type="region of interest" description="Disordered" evidence="1">
    <location>
        <begin position="283"/>
        <end position="308"/>
    </location>
</feature>
<proteinExistence type="predicted"/>
<evidence type="ECO:0000256" key="1">
    <source>
        <dbReference type="SAM" id="MobiDB-lite"/>
    </source>
</evidence>
<evidence type="ECO:0000313" key="3">
    <source>
        <dbReference type="Proteomes" id="UP001166191"/>
    </source>
</evidence>
<organism evidence="2 3">
    <name type="scientific">Paracoccus marinaquae</name>
    <dbReference type="NCBI Taxonomy" id="2841926"/>
    <lineage>
        <taxon>Bacteria</taxon>
        <taxon>Pseudomonadati</taxon>
        <taxon>Pseudomonadota</taxon>
        <taxon>Alphaproteobacteria</taxon>
        <taxon>Rhodobacterales</taxon>
        <taxon>Paracoccaceae</taxon>
        <taxon>Paracoccus</taxon>
    </lineage>
</organism>
<reference evidence="2" key="1">
    <citation type="submission" date="2021-06" db="EMBL/GenBank/DDBJ databases">
        <title>Paracoccus bacterium XHP0099 sp. nov., isolated from the surface waters of the Yellow Sea.</title>
        <authorList>
            <person name="Xue H."/>
            <person name="Zhang D."/>
        </authorList>
    </citation>
    <scope>NUCLEOTIDE SEQUENCE</scope>
    <source>
        <strain evidence="2">XHP0099</strain>
    </source>
</reference>
<gene>
    <name evidence="2" type="ORF">KNW02_14245</name>
</gene>
<comment type="caution">
    <text evidence="2">The sequence shown here is derived from an EMBL/GenBank/DDBJ whole genome shotgun (WGS) entry which is preliminary data.</text>
</comment>
<keyword evidence="3" id="KW-1185">Reference proteome</keyword>
<protein>
    <submittedName>
        <fullName evidence="2">Uncharacterized protein</fullName>
    </submittedName>
</protein>
<accession>A0ABS6ALB3</accession>
<dbReference type="RefSeq" id="WP_216033951.1">
    <property type="nucleotide sequence ID" value="NZ_JAHKNG010000028.1"/>
</dbReference>
<sequence length="308" mass="33867">MPEVLSYSDRHRVVHHRAADAPSERLVVTFAPRTDRLADSGFGTDFALSRGHDTIYVGQHRDAWHQGIDSEDLARLILPIAAGREIVAYGNSAGAYAALYFGGALAARILAIAPRNDIHPLISVNPARTRRDFRHCARLEDGPLSPQAPMVLFDPHQPKDGRLVRQWIAPAYPAADLRALTHTGHSVIVVLHRRGLLAPLVEEVFRGRVPGEIALWEPGSPRWHFARGHRLREDGDLAGALACFRLALTAEPHKNTALAVIDCARRLGEDEVMAEARRQLEELKQAARRQRSSAGGEAQEATGLPKPS</sequence>